<name>A0AAI9WY83_9ASCO</name>
<protein>
    <submittedName>
        <fullName evidence="2">Uncharacterized protein</fullName>
    </submittedName>
</protein>
<dbReference type="RefSeq" id="XP_049180608.1">
    <property type="nucleotide sequence ID" value="XM_049323602.1"/>
</dbReference>
<evidence type="ECO:0000313" key="2">
    <source>
        <dbReference type="EMBL" id="KAI3404863.2"/>
    </source>
</evidence>
<keyword evidence="3" id="KW-1185">Reference proteome</keyword>
<dbReference type="AlphaFoldDB" id="A0AAI9WY83"/>
<gene>
    <name evidence="2" type="ORF">KGF56_002380</name>
</gene>
<feature type="signal peptide" evidence="1">
    <location>
        <begin position="1"/>
        <end position="24"/>
    </location>
</feature>
<keyword evidence="1" id="KW-0732">Signal</keyword>
<evidence type="ECO:0000313" key="3">
    <source>
        <dbReference type="Proteomes" id="UP001202479"/>
    </source>
</evidence>
<reference evidence="2" key="1">
    <citation type="journal article" date="2022" name="DNA Res.">
        <title>Genome analysis of five recently described species of the CUG-Ser clade uncovers Candida theae as a new hybrid lineage with pathogenic potential in the Candida parapsilosis species complex.</title>
        <authorList>
            <person name="Mixao V."/>
            <person name="Del Olmo V."/>
            <person name="Hegedusova E."/>
            <person name="Saus E."/>
            <person name="Pryszcz L."/>
            <person name="Cillingova A."/>
            <person name="Nosek J."/>
            <person name="Gabaldon T."/>
        </authorList>
    </citation>
    <scope>NUCLEOTIDE SEQUENCE</scope>
    <source>
        <strain evidence="2">CBS 10844</strain>
    </source>
</reference>
<comment type="caution">
    <text evidence="2">The sequence shown here is derived from an EMBL/GenBank/DDBJ whole genome shotgun (WGS) entry which is preliminary data.</text>
</comment>
<organism evidence="2 3">
    <name type="scientific">Candida oxycetoniae</name>
    <dbReference type="NCBI Taxonomy" id="497107"/>
    <lineage>
        <taxon>Eukaryota</taxon>
        <taxon>Fungi</taxon>
        <taxon>Dikarya</taxon>
        <taxon>Ascomycota</taxon>
        <taxon>Saccharomycotina</taxon>
        <taxon>Pichiomycetes</taxon>
        <taxon>Debaryomycetaceae</taxon>
        <taxon>Candida/Lodderomyces clade</taxon>
        <taxon>Candida</taxon>
    </lineage>
</organism>
<evidence type="ECO:0000256" key="1">
    <source>
        <dbReference type="SAM" id="SignalP"/>
    </source>
</evidence>
<dbReference type="EMBL" id="JAHUZD010000074">
    <property type="protein sequence ID" value="KAI3404863.2"/>
    <property type="molecule type" value="Genomic_DNA"/>
</dbReference>
<feature type="chain" id="PRO_5042485420" evidence="1">
    <location>
        <begin position="25"/>
        <end position="331"/>
    </location>
</feature>
<sequence>MIRLFQSFCLFFFSIHLFLYGVIADQVIGNVAYVHLGVESKVVLRQIKDGTNPYDLPIESFSDFVVNLDAVEYLHRISGRTEFKESQESKLNDYDSQESKLNDYDSQESKLNDKQLIEIAQRYIPTTSNDGKGLGSIIAFVKQKPSELILWIFKQFINPFKFLFGNFAFKSFTFCFALIKRIPFYTRKVTGWYYGTSSLPVKCFVGLDWIDTEAQGPFLVGWETFTLNDNCAETVTKESIEKTLSHGKINAIEDANASLCHLYKHEAGADSGEWIAKIRIFPVVKENKDGFKFQDDINNSIWDISCVEAGANKDKNKSLFSYLQSYLVALI</sequence>
<accession>A0AAI9WY83</accession>
<proteinExistence type="predicted"/>
<dbReference type="GeneID" id="73379997"/>
<dbReference type="Proteomes" id="UP001202479">
    <property type="component" value="Unassembled WGS sequence"/>
</dbReference>